<organism evidence="1 2">
    <name type="scientific">Candidatus Methanomarinus sp</name>
    <dbReference type="NCBI Taxonomy" id="3386244"/>
    <lineage>
        <taxon>Archaea</taxon>
        <taxon>Methanobacteriati</taxon>
        <taxon>Methanobacteriota</taxon>
        <taxon>Stenosarchaea group</taxon>
        <taxon>Methanomicrobia</taxon>
        <taxon>Methanosarcinales</taxon>
        <taxon>ANME-2 cluster</taxon>
        <taxon>Candidatus Methanocomedenaceae</taxon>
        <taxon>Candidatus Methanomarinus</taxon>
    </lineage>
</organism>
<sequence>MIHLDLILLDLQPKQKAKIKKFNGGIGFKNNLRSRGIREGKIVEVIARQPVGGPIVISIDKRKTALGRGMARKVIVEVT</sequence>
<reference evidence="1" key="1">
    <citation type="submission" date="2018-09" db="EMBL/GenBank/DDBJ databases">
        <title>A genomic encyclopedia of anaerobic methanotrophic archaea.</title>
        <authorList>
            <person name="Skennerton C.T."/>
            <person name="Chadwick G.L."/>
            <person name="Laso-Perez R."/>
            <person name="Leu A.O."/>
            <person name="Speth D.R."/>
            <person name="Yu H."/>
            <person name="Morgan-Lang C."/>
            <person name="Hatzenpichler R."/>
            <person name="Goudeau D."/>
            <person name="Malmstrom R."/>
            <person name="Woyke T."/>
            <person name="Hallam S."/>
            <person name="Tyson G.W."/>
            <person name="Wegener G."/>
            <person name="Boetius A."/>
            <person name="Orphan V.J."/>
        </authorList>
    </citation>
    <scope>NUCLEOTIDE SEQUENCE</scope>
    <source>
        <strain evidence="1">CONS3730D10UFb2</strain>
    </source>
</reference>
<dbReference type="EMBL" id="QYBA01000230">
    <property type="protein sequence ID" value="TKY91266.1"/>
    <property type="molecule type" value="Genomic_DNA"/>
</dbReference>
<dbReference type="Proteomes" id="UP000315423">
    <property type="component" value="Unassembled WGS sequence"/>
</dbReference>
<name>A0AC61S9S5_9EURY</name>
<comment type="caution">
    <text evidence="1">The sequence shown here is derived from an EMBL/GenBank/DDBJ whole genome shotgun (WGS) entry which is preliminary data.</text>
</comment>
<protein>
    <submittedName>
        <fullName evidence="1">Ferrous iron transport protein A</fullName>
    </submittedName>
</protein>
<proteinExistence type="predicted"/>
<evidence type="ECO:0000313" key="2">
    <source>
        <dbReference type="Proteomes" id="UP000315423"/>
    </source>
</evidence>
<accession>A0AC61S9S5</accession>
<evidence type="ECO:0000313" key="1">
    <source>
        <dbReference type="EMBL" id="TKY91266.1"/>
    </source>
</evidence>
<gene>
    <name evidence="1" type="ORF">C5S46_06760</name>
</gene>